<dbReference type="InterPro" id="IPR020846">
    <property type="entry name" value="MFS_dom"/>
</dbReference>
<feature type="transmembrane region" description="Helical" evidence="6">
    <location>
        <begin position="286"/>
        <end position="310"/>
    </location>
</feature>
<evidence type="ECO:0000256" key="1">
    <source>
        <dbReference type="ARBA" id="ARBA00004141"/>
    </source>
</evidence>
<evidence type="ECO:0000256" key="6">
    <source>
        <dbReference type="SAM" id="Phobius"/>
    </source>
</evidence>
<keyword evidence="5 6" id="KW-0472">Membrane</keyword>
<evidence type="ECO:0000256" key="5">
    <source>
        <dbReference type="ARBA" id="ARBA00023136"/>
    </source>
</evidence>
<evidence type="ECO:0000256" key="3">
    <source>
        <dbReference type="ARBA" id="ARBA00022692"/>
    </source>
</evidence>
<dbReference type="InterPro" id="IPR036259">
    <property type="entry name" value="MFS_trans_sf"/>
</dbReference>
<feature type="transmembrane region" description="Helical" evidence="6">
    <location>
        <begin position="98"/>
        <end position="120"/>
    </location>
</feature>
<dbReference type="GO" id="GO:0022857">
    <property type="term" value="F:transmembrane transporter activity"/>
    <property type="evidence" value="ECO:0007669"/>
    <property type="project" value="InterPro"/>
</dbReference>
<dbReference type="PROSITE" id="PS50850">
    <property type="entry name" value="MFS"/>
    <property type="match status" value="1"/>
</dbReference>
<dbReference type="InParanoid" id="G8YN43"/>
<dbReference type="EMBL" id="FO082055">
    <property type="protein sequence ID" value="CCE79361.1"/>
    <property type="molecule type" value="Genomic_DNA"/>
</dbReference>
<dbReference type="Gene3D" id="1.20.1250.20">
    <property type="entry name" value="MFS general substrate transporter like domains"/>
    <property type="match status" value="2"/>
</dbReference>
<dbReference type="HOGENOM" id="CLU_001265_0_5_1"/>
<feature type="transmembrane region" description="Helical" evidence="6">
    <location>
        <begin position="58"/>
        <end position="78"/>
    </location>
</feature>
<comment type="subcellular location">
    <subcellularLocation>
        <location evidence="1">Membrane</location>
        <topology evidence="1">Multi-pass membrane protein</topology>
    </subcellularLocation>
</comment>
<dbReference type="AlphaFoldDB" id="G8YN43"/>
<dbReference type="OrthoDB" id="4454541at2759"/>
<dbReference type="PANTHER" id="PTHR43791:SF41">
    <property type="entry name" value="MAJOR FACILITATOR SUPERFAMILY (MFS) PROFILE DOMAIN-CONTAINING PROTEIN"/>
    <property type="match status" value="1"/>
</dbReference>
<keyword evidence="3 6" id="KW-0812">Transmembrane</keyword>
<feature type="transmembrane region" description="Helical" evidence="6">
    <location>
        <begin position="157"/>
        <end position="177"/>
    </location>
</feature>
<protein>
    <submittedName>
        <fullName evidence="8">Piso0_001418 protein</fullName>
    </submittedName>
</protein>
<dbReference type="eggNOG" id="KOG2533">
    <property type="taxonomic scope" value="Eukaryota"/>
</dbReference>
<gene>
    <name evidence="8" type="primary">Piso0_001418</name>
    <name evidence="8" type="ORF">GNLVRS01_PISO0E04646g</name>
</gene>
<evidence type="ECO:0000313" key="8">
    <source>
        <dbReference type="EMBL" id="CCE79361.1"/>
    </source>
</evidence>
<dbReference type="Pfam" id="PF07690">
    <property type="entry name" value="MFS_1"/>
    <property type="match status" value="1"/>
</dbReference>
<sequence length="503" mass="56177">MGAANEKGTVDVQMTKVSSNEDHTNADLDAGAKYLMEHSEHADYTEQEAQRVLRKIDWILMPVMTLATTIGAADKIVISNAAAYGMKEGLNLVGNQYSWIGSIFYFGYLIMELPANMILLKLPVGKAFFISYLAWNIVLMCMGAANNFAQMGALRFLLGMGEAFLSPTCAVIIAMFYKKSEQPFRTAICFSGFSSLITGILSYAVGHASTKIDNWRLLFIVFGCLTILVTTCIFFVIPDSPMTCSWLNERQRYIAIDRTMENRTGIQNRKLKQYQFMEAIKDWKTWIIGVFALCNNISNGALVTFAAQIVTGLGYSPLNTTLLGMPTGLFMTGSSCIIALPSYFYPKKYRTISAFIICLVPLICCILMMKLNEKTGLLISYYFFYFYWGPYVCMISLSFANTAGQSKKTVVNAVNFTSYCISNIIAPQFFIASQAPSYPTGYNAILGFTSGSLLCIAIYGVGCILENKRRDKEYGSAEANVDPDLDALDLTDKEKERWFRYVW</sequence>
<accession>G8YN43</accession>
<evidence type="ECO:0000256" key="2">
    <source>
        <dbReference type="ARBA" id="ARBA00022448"/>
    </source>
</evidence>
<feature type="domain" description="Major facilitator superfamily (MFS) profile" evidence="7">
    <location>
        <begin position="60"/>
        <end position="503"/>
    </location>
</feature>
<dbReference type="GO" id="GO:0016020">
    <property type="term" value="C:membrane"/>
    <property type="evidence" value="ECO:0007669"/>
    <property type="project" value="UniProtKB-SubCell"/>
</dbReference>
<proteinExistence type="predicted"/>
<dbReference type="STRING" id="559304.G8YN43"/>
<feature type="transmembrane region" description="Helical" evidence="6">
    <location>
        <begin position="412"/>
        <end position="432"/>
    </location>
</feature>
<reference evidence="8 9" key="1">
    <citation type="journal article" date="2012" name="G3 (Bethesda)">
        <title>Pichia sorbitophila, an interspecies yeast hybrid reveals early steps of genome resolution following polyploidization.</title>
        <authorList>
            <person name="Leh Louis V."/>
            <person name="Despons L."/>
            <person name="Friedrich A."/>
            <person name="Martin T."/>
            <person name="Durrens P."/>
            <person name="Casaregola S."/>
            <person name="Neuveglise C."/>
            <person name="Fairhead C."/>
            <person name="Marck C."/>
            <person name="Cruz J.A."/>
            <person name="Straub M.L."/>
            <person name="Kugler V."/>
            <person name="Sacerdot C."/>
            <person name="Uzunov Z."/>
            <person name="Thierry A."/>
            <person name="Weiss S."/>
            <person name="Bleykasten C."/>
            <person name="De Montigny J."/>
            <person name="Jacques N."/>
            <person name="Jung P."/>
            <person name="Lemaire M."/>
            <person name="Mallet S."/>
            <person name="Morel G."/>
            <person name="Richard G.F."/>
            <person name="Sarkar A."/>
            <person name="Savel G."/>
            <person name="Schacherer J."/>
            <person name="Seret M.L."/>
            <person name="Talla E."/>
            <person name="Samson G."/>
            <person name="Jubin C."/>
            <person name="Poulain J."/>
            <person name="Vacherie B."/>
            <person name="Barbe V."/>
            <person name="Pelletier E."/>
            <person name="Sherman D.J."/>
            <person name="Westhof E."/>
            <person name="Weissenbach J."/>
            <person name="Baret P.V."/>
            <person name="Wincker P."/>
            <person name="Gaillardin C."/>
            <person name="Dujon B."/>
            <person name="Souciet J.L."/>
        </authorList>
    </citation>
    <scope>NUCLEOTIDE SEQUENCE [LARGE SCALE GENOMIC DNA]</scope>
    <source>
        <strain evidence="9">ATCC MYA-4447 / BCRC 22081 / CBS 7064 / NBRC 10061 / NRRL Y-12695</strain>
    </source>
</reference>
<dbReference type="InterPro" id="IPR011701">
    <property type="entry name" value="MFS"/>
</dbReference>
<feature type="transmembrane region" description="Helical" evidence="6">
    <location>
        <begin position="217"/>
        <end position="237"/>
    </location>
</feature>
<evidence type="ECO:0000256" key="4">
    <source>
        <dbReference type="ARBA" id="ARBA00022989"/>
    </source>
</evidence>
<feature type="transmembrane region" description="Helical" evidence="6">
    <location>
        <begin position="444"/>
        <end position="465"/>
    </location>
</feature>
<dbReference type="OMA" id="SYCIANI"/>
<name>G8YN43_PICSO</name>
<evidence type="ECO:0000259" key="7">
    <source>
        <dbReference type="PROSITE" id="PS50850"/>
    </source>
</evidence>
<evidence type="ECO:0000313" key="9">
    <source>
        <dbReference type="Proteomes" id="UP000005222"/>
    </source>
</evidence>
<organism evidence="8 9">
    <name type="scientific">Pichia sorbitophila (strain ATCC MYA-4447 / BCRC 22081 / CBS 7064 / NBRC 10061 / NRRL Y-12695)</name>
    <name type="common">Hybrid yeast</name>
    <dbReference type="NCBI Taxonomy" id="559304"/>
    <lineage>
        <taxon>Eukaryota</taxon>
        <taxon>Fungi</taxon>
        <taxon>Dikarya</taxon>
        <taxon>Ascomycota</taxon>
        <taxon>Saccharomycotina</taxon>
        <taxon>Pichiomycetes</taxon>
        <taxon>Debaryomycetaceae</taxon>
        <taxon>Millerozyma</taxon>
    </lineage>
</organism>
<feature type="transmembrane region" description="Helical" evidence="6">
    <location>
        <begin position="352"/>
        <end position="369"/>
    </location>
</feature>
<keyword evidence="4 6" id="KW-1133">Transmembrane helix</keyword>
<dbReference type="Proteomes" id="UP000005222">
    <property type="component" value="Chromosome E"/>
</dbReference>
<feature type="transmembrane region" description="Helical" evidence="6">
    <location>
        <begin position="322"/>
        <end position="345"/>
    </location>
</feature>
<keyword evidence="2" id="KW-0813">Transport</keyword>
<feature type="transmembrane region" description="Helical" evidence="6">
    <location>
        <begin position="184"/>
        <end position="205"/>
    </location>
</feature>
<dbReference type="PANTHER" id="PTHR43791">
    <property type="entry name" value="PERMEASE-RELATED"/>
    <property type="match status" value="1"/>
</dbReference>
<feature type="transmembrane region" description="Helical" evidence="6">
    <location>
        <begin position="381"/>
        <end position="400"/>
    </location>
</feature>
<dbReference type="SUPFAM" id="SSF103473">
    <property type="entry name" value="MFS general substrate transporter"/>
    <property type="match status" value="1"/>
</dbReference>
<feature type="transmembrane region" description="Helical" evidence="6">
    <location>
        <begin position="127"/>
        <end position="145"/>
    </location>
</feature>
<keyword evidence="9" id="KW-1185">Reference proteome</keyword>